<organism evidence="3 4">
    <name type="scientific">Lithocarpus litseifolius</name>
    <dbReference type="NCBI Taxonomy" id="425828"/>
    <lineage>
        <taxon>Eukaryota</taxon>
        <taxon>Viridiplantae</taxon>
        <taxon>Streptophyta</taxon>
        <taxon>Embryophyta</taxon>
        <taxon>Tracheophyta</taxon>
        <taxon>Spermatophyta</taxon>
        <taxon>Magnoliopsida</taxon>
        <taxon>eudicotyledons</taxon>
        <taxon>Gunneridae</taxon>
        <taxon>Pentapetalae</taxon>
        <taxon>rosids</taxon>
        <taxon>fabids</taxon>
        <taxon>Fagales</taxon>
        <taxon>Fagaceae</taxon>
        <taxon>Lithocarpus</taxon>
    </lineage>
</organism>
<evidence type="ECO:0000313" key="3">
    <source>
        <dbReference type="EMBL" id="KAL0014818.1"/>
    </source>
</evidence>
<feature type="chain" id="PRO_5043822627" description="Rapid ALkalinization Factor" evidence="2">
    <location>
        <begin position="33"/>
        <end position="146"/>
    </location>
</feature>
<evidence type="ECO:0000256" key="1">
    <source>
        <dbReference type="SAM" id="MobiDB-lite"/>
    </source>
</evidence>
<name>A0AAW2DZ62_9ROSI</name>
<gene>
    <name evidence="3" type="ORF">SO802_001887</name>
</gene>
<dbReference type="EMBL" id="JAZDWU010000001">
    <property type="protein sequence ID" value="KAL0014818.1"/>
    <property type="molecule type" value="Genomic_DNA"/>
</dbReference>
<feature type="region of interest" description="Disordered" evidence="1">
    <location>
        <begin position="95"/>
        <end position="146"/>
    </location>
</feature>
<sequence>MGANEKGSLSVSAMSIFLAILLQLVFNPNHLGATTSLSAQFNFNNNNSSSTYHCNGSVHECLIMDGIDSELIFMDSVHTSRMLAGTGLSLSQRTLDARKPAASCGREDKKDKPYTKDNACIPGPNRPPPNDPCPKGSTYKRGCSQS</sequence>
<evidence type="ECO:0000313" key="4">
    <source>
        <dbReference type="Proteomes" id="UP001459277"/>
    </source>
</evidence>
<protein>
    <recommendedName>
        <fullName evidence="5">Rapid ALkalinization Factor</fullName>
    </recommendedName>
</protein>
<keyword evidence="4" id="KW-1185">Reference proteome</keyword>
<reference evidence="3 4" key="1">
    <citation type="submission" date="2024-01" db="EMBL/GenBank/DDBJ databases">
        <title>A telomere-to-telomere, gap-free genome of sweet tea (Lithocarpus litseifolius).</title>
        <authorList>
            <person name="Zhou J."/>
        </authorList>
    </citation>
    <scope>NUCLEOTIDE SEQUENCE [LARGE SCALE GENOMIC DNA]</scope>
    <source>
        <strain evidence="3">Zhou-2022a</strain>
        <tissue evidence="3">Leaf</tissue>
    </source>
</reference>
<feature type="compositionally biased region" description="Basic and acidic residues" evidence="1">
    <location>
        <begin position="95"/>
        <end position="115"/>
    </location>
</feature>
<comment type="caution">
    <text evidence="3">The sequence shown here is derived from an EMBL/GenBank/DDBJ whole genome shotgun (WGS) entry which is preliminary data.</text>
</comment>
<dbReference type="AlphaFoldDB" id="A0AAW2DZ62"/>
<proteinExistence type="predicted"/>
<accession>A0AAW2DZ62</accession>
<dbReference type="Proteomes" id="UP001459277">
    <property type="component" value="Unassembled WGS sequence"/>
</dbReference>
<evidence type="ECO:0000256" key="2">
    <source>
        <dbReference type="SAM" id="SignalP"/>
    </source>
</evidence>
<feature type="signal peptide" evidence="2">
    <location>
        <begin position="1"/>
        <end position="32"/>
    </location>
</feature>
<keyword evidence="2" id="KW-0732">Signal</keyword>
<evidence type="ECO:0008006" key="5">
    <source>
        <dbReference type="Google" id="ProtNLM"/>
    </source>
</evidence>